<evidence type="ECO:0000313" key="2">
    <source>
        <dbReference type="EMBL" id="MFD1739407.1"/>
    </source>
</evidence>
<dbReference type="EMBL" id="JBHUEM010000054">
    <property type="protein sequence ID" value="MFD1739407.1"/>
    <property type="molecule type" value="Genomic_DNA"/>
</dbReference>
<keyword evidence="3" id="KW-1185">Reference proteome</keyword>
<feature type="chain" id="PRO_5046912389" description="DUF3888 domain-containing protein" evidence="1">
    <location>
        <begin position="22"/>
        <end position="134"/>
    </location>
</feature>
<sequence>MKRKILLIICLFFLTIFPVQAEEDYKTQYPMLLEDDIYTFFYPLEKKATEKYFGEFKQTMFFCKFVDVKRKPNMGYAYEITYQFISFEKAHNYPYHLFTMTVDNKELTNWVINNIKVKKLDGEDVKCRKPQQVH</sequence>
<protein>
    <recommendedName>
        <fullName evidence="4">DUF3888 domain-containing protein</fullName>
    </recommendedName>
</protein>
<gene>
    <name evidence="2" type="ORF">ACFSCX_23275</name>
</gene>
<feature type="signal peptide" evidence="1">
    <location>
        <begin position="1"/>
        <end position="21"/>
    </location>
</feature>
<evidence type="ECO:0000256" key="1">
    <source>
        <dbReference type="SAM" id="SignalP"/>
    </source>
</evidence>
<keyword evidence="1" id="KW-0732">Signal</keyword>
<proteinExistence type="predicted"/>
<accession>A0ABW4LYC3</accession>
<comment type="caution">
    <text evidence="2">The sequence shown here is derived from an EMBL/GenBank/DDBJ whole genome shotgun (WGS) entry which is preliminary data.</text>
</comment>
<organism evidence="2 3">
    <name type="scientific">Bacillus salitolerans</name>
    <dbReference type="NCBI Taxonomy" id="1437434"/>
    <lineage>
        <taxon>Bacteria</taxon>
        <taxon>Bacillati</taxon>
        <taxon>Bacillota</taxon>
        <taxon>Bacilli</taxon>
        <taxon>Bacillales</taxon>
        <taxon>Bacillaceae</taxon>
        <taxon>Bacillus</taxon>
    </lineage>
</organism>
<evidence type="ECO:0000313" key="3">
    <source>
        <dbReference type="Proteomes" id="UP001597214"/>
    </source>
</evidence>
<evidence type="ECO:0008006" key="4">
    <source>
        <dbReference type="Google" id="ProtNLM"/>
    </source>
</evidence>
<reference evidence="3" key="1">
    <citation type="journal article" date="2019" name="Int. J. Syst. Evol. Microbiol.">
        <title>The Global Catalogue of Microorganisms (GCM) 10K type strain sequencing project: providing services to taxonomists for standard genome sequencing and annotation.</title>
        <authorList>
            <consortium name="The Broad Institute Genomics Platform"/>
            <consortium name="The Broad Institute Genome Sequencing Center for Infectious Disease"/>
            <person name="Wu L."/>
            <person name="Ma J."/>
        </authorList>
    </citation>
    <scope>NUCLEOTIDE SEQUENCE [LARGE SCALE GENOMIC DNA]</scope>
    <source>
        <strain evidence="3">CCUG 49339</strain>
    </source>
</reference>
<dbReference type="RefSeq" id="WP_377930638.1">
    <property type="nucleotide sequence ID" value="NZ_JBHUEM010000054.1"/>
</dbReference>
<dbReference type="Proteomes" id="UP001597214">
    <property type="component" value="Unassembled WGS sequence"/>
</dbReference>
<name>A0ABW4LYC3_9BACI</name>